<evidence type="ECO:0000313" key="1">
    <source>
        <dbReference type="EMBL" id="OMH84234.1"/>
    </source>
</evidence>
<dbReference type="OrthoDB" id="3196451at2759"/>
<evidence type="ECO:0008006" key="3">
    <source>
        <dbReference type="Google" id="ProtNLM"/>
    </source>
</evidence>
<reference evidence="2" key="1">
    <citation type="submission" date="2017-01" db="EMBL/GenBank/DDBJ databases">
        <authorList>
            <person name="Wang Y."/>
            <person name="White M."/>
            <person name="Kvist S."/>
            <person name="Moncalvo J.-M."/>
        </authorList>
    </citation>
    <scope>NUCLEOTIDE SEQUENCE [LARGE SCALE GENOMIC DNA]</scope>
    <source>
        <strain evidence="2">COL-18-3</strain>
    </source>
</reference>
<accession>A0A1R1PTG6</accession>
<dbReference type="Proteomes" id="UP000188320">
    <property type="component" value="Unassembled WGS sequence"/>
</dbReference>
<protein>
    <recommendedName>
        <fullName evidence="3">Rho-GAP domain-containing protein</fullName>
    </recommendedName>
</protein>
<proteinExistence type="predicted"/>
<keyword evidence="2" id="KW-1185">Reference proteome</keyword>
<dbReference type="AlphaFoldDB" id="A0A1R1PTG6"/>
<evidence type="ECO:0000313" key="2">
    <source>
        <dbReference type="Proteomes" id="UP000188320"/>
    </source>
</evidence>
<gene>
    <name evidence="1" type="ORF">AX774_g2253</name>
</gene>
<dbReference type="EMBL" id="LSSK01000231">
    <property type="protein sequence ID" value="OMH84234.1"/>
    <property type="molecule type" value="Genomic_DNA"/>
</dbReference>
<comment type="caution">
    <text evidence="1">The sequence shown here is derived from an EMBL/GenBank/DDBJ whole genome shotgun (WGS) entry which is preliminary data.</text>
</comment>
<name>A0A1R1PTG6_ZANCU</name>
<organism evidence="1 2">
    <name type="scientific">Zancudomyces culisetae</name>
    <name type="common">Gut fungus</name>
    <name type="synonym">Smittium culisetae</name>
    <dbReference type="NCBI Taxonomy" id="1213189"/>
    <lineage>
        <taxon>Eukaryota</taxon>
        <taxon>Fungi</taxon>
        <taxon>Fungi incertae sedis</taxon>
        <taxon>Zoopagomycota</taxon>
        <taxon>Kickxellomycotina</taxon>
        <taxon>Harpellomycetes</taxon>
        <taxon>Harpellales</taxon>
        <taxon>Legeriomycetaceae</taxon>
        <taxon>Zancudomyces</taxon>
    </lineage>
</organism>
<sequence length="311" mass="34983">MDDENLAAVFQPSLLLHNNHILDPSEYSKCKNIIRCLISKLPLDADFQVTWLEQRKYVSTSYAGYMCCRYSKFKSASNCDVNKRNANEPHIYESQNSKKKAANYFSKNKKRDTVYSKPLQPRLVDMCEQDCMDQSDYNIEYLLSCYNDSKKSLAGNTKGSVSSDSNFSGTLYGSNAEDVVEDECEVLPLCGGTDINYSVEKDYEKLESELSSSIERFSALINLNIEELSFSFDALLLNKAHQGTDSIDSNNYQVSGRDATNCLKSLNNLNSTSYNNDTGPNNSKEHDVGTKYLRKLKSGYTKLIGAILNSK</sequence>